<reference evidence="3 4" key="1">
    <citation type="submission" date="2024-05" db="EMBL/GenBank/DDBJ databases">
        <authorList>
            <person name="Yi C."/>
        </authorList>
    </citation>
    <scope>NUCLEOTIDE SEQUENCE [LARGE SCALE GENOMIC DNA]</scope>
    <source>
        <strain evidence="3 4">XS13</strain>
    </source>
</reference>
<organism evidence="3 4">
    <name type="scientific">Citricoccus nitrophenolicus</name>
    <dbReference type="NCBI Taxonomy" id="863575"/>
    <lineage>
        <taxon>Bacteria</taxon>
        <taxon>Bacillati</taxon>
        <taxon>Actinomycetota</taxon>
        <taxon>Actinomycetes</taxon>
        <taxon>Micrococcales</taxon>
        <taxon>Micrococcaceae</taxon>
        <taxon>Citricoccus</taxon>
    </lineage>
</organism>
<feature type="compositionally biased region" description="Low complexity" evidence="1">
    <location>
        <begin position="192"/>
        <end position="203"/>
    </location>
</feature>
<evidence type="ECO:0000256" key="2">
    <source>
        <dbReference type="SAM" id="Phobius"/>
    </source>
</evidence>
<dbReference type="Pfam" id="PF04977">
    <property type="entry name" value="DivIC"/>
    <property type="match status" value="1"/>
</dbReference>
<accession>A0ABV0IL23</accession>
<proteinExistence type="predicted"/>
<keyword evidence="2" id="KW-0812">Transmembrane</keyword>
<gene>
    <name evidence="3" type="ORF">ABDK96_14305</name>
</gene>
<evidence type="ECO:0008006" key="5">
    <source>
        <dbReference type="Google" id="ProtNLM"/>
    </source>
</evidence>
<evidence type="ECO:0000313" key="4">
    <source>
        <dbReference type="Proteomes" id="UP001484097"/>
    </source>
</evidence>
<feature type="region of interest" description="Disordered" evidence="1">
    <location>
        <begin position="1"/>
        <end position="31"/>
    </location>
</feature>
<dbReference type="RefSeq" id="WP_347921561.1">
    <property type="nucleotide sequence ID" value="NZ_JBDXMX010000007.1"/>
</dbReference>
<evidence type="ECO:0000256" key="1">
    <source>
        <dbReference type="SAM" id="MobiDB-lite"/>
    </source>
</evidence>
<keyword evidence="4" id="KW-1185">Reference proteome</keyword>
<keyword evidence="2" id="KW-1133">Transmembrane helix</keyword>
<sequence length="236" mass="24166">MTATQQRFAMQPAQTRASTAPQIGQAAPWQPAIQSEVQPAARPAGHGAPARRRTPLAVVPAPIRKSGRGFAALCIAVLVAALMAVLITNITVSNRQYELVSLKNEQLDLSQSNEVLRQQVEHLEAPQNLSAEARELGMVNPGDIASIDLATGAVTGTATAADAEDQPGGHVAAPASPSEKQEAATEADPEAADTAAPAGGAEATTEEPAEATTTEEPAEDLNGGTIPAPQFSASGN</sequence>
<dbReference type="EMBL" id="JBDXMX010000007">
    <property type="protein sequence ID" value="MEO9248852.1"/>
    <property type="molecule type" value="Genomic_DNA"/>
</dbReference>
<name>A0ABV0IL23_9MICC</name>
<feature type="compositionally biased region" description="Polar residues" evidence="1">
    <location>
        <begin position="1"/>
        <end position="22"/>
    </location>
</feature>
<dbReference type="InterPro" id="IPR007060">
    <property type="entry name" value="FtsL/DivIC"/>
</dbReference>
<dbReference type="Proteomes" id="UP001484097">
    <property type="component" value="Unassembled WGS sequence"/>
</dbReference>
<comment type="caution">
    <text evidence="3">The sequence shown here is derived from an EMBL/GenBank/DDBJ whole genome shotgun (WGS) entry which is preliminary data.</text>
</comment>
<feature type="region of interest" description="Disordered" evidence="1">
    <location>
        <begin position="158"/>
        <end position="236"/>
    </location>
</feature>
<evidence type="ECO:0000313" key="3">
    <source>
        <dbReference type="EMBL" id="MEO9248852.1"/>
    </source>
</evidence>
<feature type="transmembrane region" description="Helical" evidence="2">
    <location>
        <begin position="70"/>
        <end position="92"/>
    </location>
</feature>
<protein>
    <recommendedName>
        <fullName evidence="5">Cell division protein FtsL</fullName>
    </recommendedName>
</protein>
<keyword evidence="2" id="KW-0472">Membrane</keyword>